<proteinExistence type="predicted"/>
<keyword evidence="1" id="KW-0732">Signal</keyword>
<evidence type="ECO:0000256" key="1">
    <source>
        <dbReference type="SAM" id="SignalP"/>
    </source>
</evidence>
<sequence length="260" mass="29948">MQKLIWQMLLLWCFTSPLLAATSNTDWQNIKYIERAFIEVALKNEYRQTDMRLIKWGVPIRYQFSYLGLPNNPFIENLAVTHLKQLHTITNHPINQATAGQSANLQIIFTKDQHYQEAIHRYIQKESKALSRKSNCSASFQLNRQHEIIGANVVIPVDYVMSRGLLPACIVEETTQIMGLPNDSDWVFPSIANDKSQLDLLTGLDYILLKLLYSPSLKPGMNLQQIRPILRSLLHQWKIAKLIQNASQKVKESGLYPLIY</sequence>
<name>Q31IV4_HYDCU</name>
<dbReference type="Pfam" id="PF11150">
    <property type="entry name" value="DUF2927"/>
    <property type="match status" value="1"/>
</dbReference>
<dbReference type="KEGG" id="tcx:Tcr_0323"/>
<evidence type="ECO:0000313" key="2">
    <source>
        <dbReference type="EMBL" id="ABB40919.1"/>
    </source>
</evidence>
<dbReference type="eggNOG" id="ENOG502Z86E">
    <property type="taxonomic scope" value="Bacteria"/>
</dbReference>
<feature type="chain" id="PRO_5004220220" description="DUF2927 domain-containing protein" evidence="1">
    <location>
        <begin position="21"/>
        <end position="260"/>
    </location>
</feature>
<protein>
    <recommendedName>
        <fullName evidence="3">DUF2927 domain-containing protein</fullName>
    </recommendedName>
</protein>
<dbReference type="OrthoDB" id="3295600at2"/>
<feature type="signal peptide" evidence="1">
    <location>
        <begin position="1"/>
        <end position="20"/>
    </location>
</feature>
<evidence type="ECO:0008006" key="3">
    <source>
        <dbReference type="Google" id="ProtNLM"/>
    </source>
</evidence>
<dbReference type="HOGENOM" id="CLU_087574_0_0_6"/>
<gene>
    <name evidence="2" type="ordered locus">Tcr_0323</name>
</gene>
<dbReference type="STRING" id="317025.Tcr_0323"/>
<dbReference type="EMBL" id="CP000109">
    <property type="protein sequence ID" value="ABB40919.1"/>
    <property type="molecule type" value="Genomic_DNA"/>
</dbReference>
<organism evidence="2">
    <name type="scientific">Hydrogenovibrio crunogenus (strain DSM 25203 / XCL-2)</name>
    <name type="common">Thiomicrospira crunogena</name>
    <dbReference type="NCBI Taxonomy" id="317025"/>
    <lineage>
        <taxon>Bacteria</taxon>
        <taxon>Pseudomonadati</taxon>
        <taxon>Pseudomonadota</taxon>
        <taxon>Gammaproteobacteria</taxon>
        <taxon>Thiotrichales</taxon>
        <taxon>Piscirickettsiaceae</taxon>
        <taxon>Hydrogenovibrio</taxon>
    </lineage>
</organism>
<dbReference type="AlphaFoldDB" id="Q31IV4"/>
<reference evidence="2" key="1">
    <citation type="submission" date="2006-07" db="EMBL/GenBank/DDBJ databases">
        <title>Complete sequence of Thiomicrospira crunogena XCL-2.</title>
        <authorList>
            <consortium name="US DOE Joint Genome Institute"/>
            <person name="Copeland A."/>
            <person name="Lucas S."/>
            <person name="Lapidus A."/>
            <person name="Barry K."/>
            <person name="Detter J.C."/>
            <person name="Glavina del Rio T."/>
            <person name="Hammon N."/>
            <person name="Israni S."/>
            <person name="Dalin E."/>
            <person name="Tice H."/>
            <person name="Pitluck S."/>
            <person name="Chain P."/>
            <person name="Malfatti S."/>
            <person name="Shin M."/>
            <person name="Vergez L."/>
            <person name="Schmutz J."/>
            <person name="Larimer F."/>
            <person name="Land M."/>
            <person name="Hauser L."/>
            <person name="Kyrpides N."/>
            <person name="Lykidis A."/>
            <person name="Scott K.M."/>
            <person name="Sievert S."/>
            <person name="Kerfeld C."/>
            <person name="Freyermuth S."/>
            <person name="Dobrinski K."/>
            <person name="Boller A."/>
            <person name="Fitzpatrick K."/>
            <person name="Thoma P."/>
            <person name="Moore J."/>
            <person name="Richardson P."/>
        </authorList>
    </citation>
    <scope>NUCLEOTIDE SEQUENCE</scope>
    <source>
        <strain evidence="2">XCL-2</strain>
    </source>
</reference>
<dbReference type="InterPro" id="IPR021323">
    <property type="entry name" value="DUF2927"/>
</dbReference>
<accession>Q31IV4</accession>